<name>A0A2A2KCN3_9BILA</name>
<dbReference type="PROSITE" id="PS50202">
    <property type="entry name" value="MSP"/>
    <property type="match status" value="1"/>
</dbReference>
<reference evidence="3 4" key="1">
    <citation type="journal article" date="2017" name="Curr. Biol.">
        <title>Genome architecture and evolution of a unichromosomal asexual nematode.</title>
        <authorList>
            <person name="Fradin H."/>
            <person name="Zegar C."/>
            <person name="Gutwein M."/>
            <person name="Lucas J."/>
            <person name="Kovtun M."/>
            <person name="Corcoran D."/>
            <person name="Baugh L.R."/>
            <person name="Kiontke K."/>
            <person name="Gunsalus K."/>
            <person name="Fitch D.H."/>
            <person name="Piano F."/>
        </authorList>
    </citation>
    <scope>NUCLEOTIDE SEQUENCE [LARGE SCALE GENOMIC DNA]</scope>
    <source>
        <strain evidence="3">PF1309</strain>
    </source>
</reference>
<keyword evidence="4" id="KW-1185">Reference proteome</keyword>
<dbReference type="InterPro" id="IPR051774">
    <property type="entry name" value="Sperm-specific_class_P"/>
</dbReference>
<dbReference type="EMBL" id="LIAE01008949">
    <property type="protein sequence ID" value="PAV71691.1"/>
    <property type="molecule type" value="Genomic_DNA"/>
</dbReference>
<accession>A0A2A2KCN3</accession>
<dbReference type="OrthoDB" id="75724at2759"/>
<dbReference type="Pfam" id="PF00635">
    <property type="entry name" value="Motile_Sperm"/>
    <property type="match status" value="1"/>
</dbReference>
<dbReference type="InterPro" id="IPR008962">
    <property type="entry name" value="PapD-like_sf"/>
</dbReference>
<evidence type="ECO:0000313" key="4">
    <source>
        <dbReference type="Proteomes" id="UP000218231"/>
    </source>
</evidence>
<dbReference type="InterPro" id="IPR013783">
    <property type="entry name" value="Ig-like_fold"/>
</dbReference>
<evidence type="ECO:0000256" key="1">
    <source>
        <dbReference type="RuleBase" id="RU003425"/>
    </source>
</evidence>
<dbReference type="Proteomes" id="UP000218231">
    <property type="component" value="Unassembled WGS sequence"/>
</dbReference>
<dbReference type="PANTHER" id="PTHR22947">
    <property type="entry name" value="MAJOR SPERM PROTEIN"/>
    <property type="match status" value="1"/>
</dbReference>
<evidence type="ECO:0000313" key="3">
    <source>
        <dbReference type="EMBL" id="PAV71691.1"/>
    </source>
</evidence>
<protein>
    <recommendedName>
        <fullName evidence="1">Major sperm protein</fullName>
    </recommendedName>
</protein>
<organism evidence="3 4">
    <name type="scientific">Diploscapter pachys</name>
    <dbReference type="NCBI Taxonomy" id="2018661"/>
    <lineage>
        <taxon>Eukaryota</taxon>
        <taxon>Metazoa</taxon>
        <taxon>Ecdysozoa</taxon>
        <taxon>Nematoda</taxon>
        <taxon>Chromadorea</taxon>
        <taxon>Rhabditida</taxon>
        <taxon>Rhabditina</taxon>
        <taxon>Rhabditomorpha</taxon>
        <taxon>Rhabditoidea</taxon>
        <taxon>Rhabditidae</taxon>
        <taxon>Diploscapter</taxon>
    </lineage>
</organism>
<dbReference type="SUPFAM" id="SSF49354">
    <property type="entry name" value="PapD-like"/>
    <property type="match status" value="1"/>
</dbReference>
<keyword evidence="1" id="KW-0206">Cytoskeleton</keyword>
<sequence length="125" mass="13499">MALNIEPSSASFPASGGNGIQQDNFEEISLQALKTTTCTIMSTVDTRHAFKVKSSNNDHYRVRPVYGFVAAKGTHKLEVMRLAGPPKEDKLVVQWAEVPEDEADAQAPFKAGAQSGEVILPLKAT</sequence>
<keyword evidence="1" id="KW-0963">Cytoplasm</keyword>
<dbReference type="PANTHER" id="PTHR22947:SF3">
    <property type="entry name" value="MSP DOMAIN-CONTAINING PROTEIN-RELATED"/>
    <property type="match status" value="1"/>
</dbReference>
<dbReference type="InterPro" id="IPR000535">
    <property type="entry name" value="MSP_dom"/>
</dbReference>
<proteinExistence type="predicted"/>
<dbReference type="AlphaFoldDB" id="A0A2A2KCN3"/>
<feature type="domain" description="MSP" evidence="2">
    <location>
        <begin position="2"/>
        <end position="125"/>
    </location>
</feature>
<evidence type="ECO:0000259" key="2">
    <source>
        <dbReference type="PROSITE" id="PS50202"/>
    </source>
</evidence>
<dbReference type="Gene3D" id="2.60.40.10">
    <property type="entry name" value="Immunoglobulins"/>
    <property type="match status" value="1"/>
</dbReference>
<comment type="function">
    <text evidence="1">Central component in molecular interactions underlying sperm crawling. Forms an extensive filament system that extends from sperm villipoda, along the leading edge of the pseudopod.</text>
</comment>
<comment type="caution">
    <text evidence="3">The sequence shown here is derived from an EMBL/GenBank/DDBJ whole genome shotgun (WGS) entry which is preliminary data.</text>
</comment>
<gene>
    <name evidence="3" type="ORF">WR25_27055</name>
</gene>